<sequence length="132" mass="14291">MLIAFASSNGESIDSHFASSPSFEVFEFGGKSRGFVHSAQVLTERAAGGDEAEDKVDARIKQLKECAIIYCTQIGGPAAARLVQSGIHPLKVPEGTKIYDELGKLVQLFNSGKLPPWLRKKLAQEKRGTNSD</sequence>
<evidence type="ECO:0000256" key="1">
    <source>
        <dbReference type="ARBA" id="ARBA00010285"/>
    </source>
</evidence>
<organism evidence="4 5">
    <name type="scientific">Desulfosporosinus acididurans</name>
    <dbReference type="NCBI Taxonomy" id="476652"/>
    <lineage>
        <taxon>Bacteria</taxon>
        <taxon>Bacillati</taxon>
        <taxon>Bacillota</taxon>
        <taxon>Clostridia</taxon>
        <taxon>Eubacteriales</taxon>
        <taxon>Desulfitobacteriaceae</taxon>
        <taxon>Desulfosporosinus</taxon>
    </lineage>
</organism>
<reference evidence="4 5" key="1">
    <citation type="submission" date="2015-06" db="EMBL/GenBank/DDBJ databases">
        <title>Draft genome of the moderately acidophilic sulfate reducer Candidatus Desulfosporosinus acididurans strain M1.</title>
        <authorList>
            <person name="Poehlein A."/>
            <person name="Petzsch P."/>
            <person name="Johnson B.D."/>
            <person name="Schloemann M."/>
            <person name="Daniel R."/>
            <person name="Muehling M."/>
        </authorList>
    </citation>
    <scope>NUCLEOTIDE SEQUENCE [LARGE SCALE GENOMIC DNA]</scope>
    <source>
        <strain evidence="4 5">M1</strain>
    </source>
</reference>
<comment type="similarity">
    <text evidence="1">Belongs to the NifX/NifY family.</text>
</comment>
<dbReference type="Gene3D" id="3.30.420.130">
    <property type="entry name" value="Dinitrogenase iron-molybdenum cofactor biosynthesis domain"/>
    <property type="match status" value="1"/>
</dbReference>
<dbReference type="CDD" id="cd00853">
    <property type="entry name" value="NifX"/>
    <property type="match status" value="1"/>
</dbReference>
<dbReference type="AlphaFoldDB" id="A0A0J1FRW6"/>
<dbReference type="Proteomes" id="UP000036356">
    <property type="component" value="Unassembled WGS sequence"/>
</dbReference>
<name>A0A0J1FRW6_9FIRM</name>
<dbReference type="InterPro" id="IPR051840">
    <property type="entry name" value="NifX/NifY_domain"/>
</dbReference>
<protein>
    <submittedName>
        <fullName evidence="4">Dinitrogenase iron-molybdenum cofactor</fullName>
    </submittedName>
</protein>
<dbReference type="InterPro" id="IPR003731">
    <property type="entry name" value="Di-Nase_FeMo-co_biosynth"/>
</dbReference>
<proteinExistence type="inferred from homology"/>
<dbReference type="STRING" id="476652.DEAC_c20560"/>
<dbReference type="InterPro" id="IPR034169">
    <property type="entry name" value="NifX-like"/>
</dbReference>
<dbReference type="Pfam" id="PF02579">
    <property type="entry name" value="Nitro_FeMo-Co"/>
    <property type="match status" value="1"/>
</dbReference>
<evidence type="ECO:0000259" key="3">
    <source>
        <dbReference type="Pfam" id="PF02579"/>
    </source>
</evidence>
<evidence type="ECO:0000313" key="4">
    <source>
        <dbReference type="EMBL" id="KLU66017.1"/>
    </source>
</evidence>
<dbReference type="PANTHER" id="PTHR33937:SF1">
    <property type="entry name" value="IRON-MOLIBDENUM COFACTOR PROCESSING PROTEIN"/>
    <property type="match status" value="1"/>
</dbReference>
<dbReference type="InterPro" id="IPR036105">
    <property type="entry name" value="DiNase_FeMo-co_biosyn_sf"/>
</dbReference>
<dbReference type="PANTHER" id="PTHR33937">
    <property type="entry name" value="IRON-MOLYBDENUM PROTEIN-RELATED-RELATED"/>
    <property type="match status" value="1"/>
</dbReference>
<keyword evidence="5" id="KW-1185">Reference proteome</keyword>
<gene>
    <name evidence="4" type="ORF">DEAC_c20560</name>
</gene>
<dbReference type="RefSeq" id="WP_047809922.1">
    <property type="nucleotide sequence ID" value="NZ_LDZY01000006.1"/>
</dbReference>
<dbReference type="PATRIC" id="fig|476652.3.peg.2128"/>
<keyword evidence="2" id="KW-0535">Nitrogen fixation</keyword>
<comment type="caution">
    <text evidence="4">The sequence shown here is derived from an EMBL/GenBank/DDBJ whole genome shotgun (WGS) entry which is preliminary data.</text>
</comment>
<evidence type="ECO:0000256" key="2">
    <source>
        <dbReference type="ARBA" id="ARBA00023231"/>
    </source>
</evidence>
<dbReference type="EMBL" id="LDZY01000006">
    <property type="protein sequence ID" value="KLU66017.1"/>
    <property type="molecule type" value="Genomic_DNA"/>
</dbReference>
<dbReference type="SUPFAM" id="SSF53146">
    <property type="entry name" value="Nitrogenase accessory factor-like"/>
    <property type="match status" value="1"/>
</dbReference>
<accession>A0A0J1FRW6</accession>
<feature type="domain" description="Dinitrogenase iron-molybdenum cofactor biosynthesis" evidence="3">
    <location>
        <begin position="10"/>
        <end position="105"/>
    </location>
</feature>
<evidence type="ECO:0000313" key="5">
    <source>
        <dbReference type="Proteomes" id="UP000036356"/>
    </source>
</evidence>